<dbReference type="Proteomes" id="UP000694546">
    <property type="component" value="Chromosome 14"/>
</dbReference>
<evidence type="ECO:0000256" key="3">
    <source>
        <dbReference type="ARBA" id="ARBA00022679"/>
    </source>
</evidence>
<dbReference type="EC" id="2.4.1.-" evidence="9"/>
<evidence type="ECO:0000256" key="2">
    <source>
        <dbReference type="ARBA" id="ARBA00022676"/>
    </source>
</evidence>
<comment type="function">
    <text evidence="8">Alpha-1,2-mannosyltransferase that catalyzes the transfer of the third mannose, via an alpha-1,2 bond, from a dolichol-phosphate-mannose (Dol-P-Man) to an alpha-D-Man-(1-&gt;6)-2-PEtn-alpha-D-Man-(1-&gt;4)-alpha-D-GlcN-(1-&gt;6)-(1-radyl,2-acyl-sn-glycero-3-phospho)-2-acyl-inositol intermediate to generate an alpha-D-Man-(1-&gt;2)-alpha-D-Man-(1-&gt;6)-2-PEtn-alpha-D-Man-(1-&gt;4)-alpha-D-GlcN-(1-&gt;6)-(1-radyl,2-acyl-sn-glycero-3-phospho)-2-acyl-inositol (also termed H6) and participates in the nineth step of the glycosylphosphatidylinositol-anchor biosynthesis. May also add the third mannose to an alpha-D-Man-(1-&gt;6)-alpha-D-Man-(1-&gt;4)-alpha-D-GlcN-(1-&gt;6)-(1-radyl,2-acyl-sn-glycero-3-phospho)-2-acyl-inositol (also termed H3) intermediate generating an alpha-D-Man-(1-&gt;2)-alpha-D-Man-(1-&gt;6)-alpha-D-Man-(1-&gt;4)-alpha-D-GlcN-(1-&gt;6)-(1-radyl,2-acyl-sn-glycero-3-phospho)-2-acyl-inositol (also termed H4).</text>
</comment>
<evidence type="ECO:0000313" key="10">
    <source>
        <dbReference type="Ensembl" id="ENSGMOP00000002860.2"/>
    </source>
</evidence>
<dbReference type="OMA" id="HHMVFNN"/>
<evidence type="ECO:0000256" key="6">
    <source>
        <dbReference type="ARBA" id="ARBA00022989"/>
    </source>
</evidence>
<dbReference type="GO" id="GO:0006506">
    <property type="term" value="P:GPI anchor biosynthetic process"/>
    <property type="evidence" value="ECO:0007669"/>
    <property type="project" value="TreeGrafter"/>
</dbReference>
<keyword evidence="3" id="KW-0808">Transferase</keyword>
<gene>
    <name evidence="10" type="primary">PIGB</name>
</gene>
<dbReference type="AlphaFoldDB" id="A0A8C4YY76"/>
<evidence type="ECO:0000313" key="11">
    <source>
        <dbReference type="Proteomes" id="UP000694546"/>
    </source>
</evidence>
<comment type="similarity">
    <text evidence="9">Belongs to the glycosyltransferase 22 family.</text>
</comment>
<name>A0A8C4YY76_GADMO</name>
<evidence type="ECO:0000256" key="8">
    <source>
        <dbReference type="ARBA" id="ARBA00093333"/>
    </source>
</evidence>
<proteinExistence type="inferred from homology"/>
<dbReference type="Ensembl" id="ENSGMOT00000002951.2">
    <property type="protein sequence ID" value="ENSGMOP00000002860.2"/>
    <property type="gene ID" value="ENSGMOG00000002704.2"/>
</dbReference>
<evidence type="ECO:0000256" key="7">
    <source>
        <dbReference type="ARBA" id="ARBA00023136"/>
    </source>
</evidence>
<feature type="transmembrane region" description="Helical" evidence="9">
    <location>
        <begin position="259"/>
        <end position="278"/>
    </location>
</feature>
<dbReference type="InterPro" id="IPR005599">
    <property type="entry name" value="GPI_mannosylTrfase"/>
</dbReference>
<keyword evidence="11" id="KW-1185">Reference proteome</keyword>
<organism evidence="10 11">
    <name type="scientific">Gadus morhua</name>
    <name type="common">Atlantic cod</name>
    <dbReference type="NCBI Taxonomy" id="8049"/>
    <lineage>
        <taxon>Eukaryota</taxon>
        <taxon>Metazoa</taxon>
        <taxon>Chordata</taxon>
        <taxon>Craniata</taxon>
        <taxon>Vertebrata</taxon>
        <taxon>Euteleostomi</taxon>
        <taxon>Actinopterygii</taxon>
        <taxon>Neopterygii</taxon>
        <taxon>Teleostei</taxon>
        <taxon>Neoteleostei</taxon>
        <taxon>Acanthomorphata</taxon>
        <taxon>Zeiogadaria</taxon>
        <taxon>Gadariae</taxon>
        <taxon>Gadiformes</taxon>
        <taxon>Gadoidei</taxon>
        <taxon>Gadidae</taxon>
        <taxon>Gadus</taxon>
    </lineage>
</organism>
<dbReference type="Pfam" id="PF03901">
    <property type="entry name" value="Glyco_transf_22"/>
    <property type="match status" value="2"/>
</dbReference>
<dbReference type="PANTHER" id="PTHR22760">
    <property type="entry name" value="GLYCOSYLTRANSFERASE"/>
    <property type="match status" value="1"/>
</dbReference>
<dbReference type="GO" id="GO:0000026">
    <property type="term" value="F:alpha-1,2-mannosyltransferase activity"/>
    <property type="evidence" value="ECO:0007669"/>
    <property type="project" value="TreeGrafter"/>
</dbReference>
<keyword evidence="6 9" id="KW-1133">Transmembrane helix</keyword>
<reference evidence="10" key="1">
    <citation type="submission" date="2025-08" db="UniProtKB">
        <authorList>
            <consortium name="Ensembl"/>
        </authorList>
    </citation>
    <scope>IDENTIFICATION</scope>
</reference>
<evidence type="ECO:0000256" key="9">
    <source>
        <dbReference type="RuleBase" id="RU363075"/>
    </source>
</evidence>
<dbReference type="GeneTree" id="ENSGT00950000183090"/>
<keyword evidence="7 9" id="KW-0472">Membrane</keyword>
<dbReference type="GO" id="GO:0005789">
    <property type="term" value="C:endoplasmic reticulum membrane"/>
    <property type="evidence" value="ECO:0007669"/>
    <property type="project" value="UniProtKB-SubCell"/>
</dbReference>
<sequence>KRKSQLVDLRHHRLLGGVSAGQLLLVQTSFVPDEYWQSLEVSTTWTGLRGFIYPLFFASIYKTLHFIGLDSVTVLIWFPRVMQALLASAADVKMYFFTRSMENPRVAKWTYFCQLCSWFTWYCCTRTLSNTMETTLTSLALTYYPLPGSKAHHRSEPLQAGVCILTPPPVPLSADYKVLSEWTLVQYNFLRFNVLHGSGRVLRLAPLALVPQPGLRSGRRAHLPFFLHGCSLASRRYRVLLVTIRLDPHGVQVSSEFRFIYPVLPFCMLFCGMSLAHLKARRRAAAGVLLVANLLPALYTGLVHQRGALDVMTRLQELCEPPGPAGSPSPEVLFLMPCHSTPYYSHVHCPLRMRFLECPPDLGGAGYSEEARVFYQDPLHWLSGAFPDRAALPTHLVLFDVLEKDISGFLESNKFTRTAEIFHSHFPEGRVGGNILVYERRVK</sequence>
<feature type="transmembrane region" description="Helical" evidence="9">
    <location>
        <begin position="284"/>
        <end position="304"/>
    </location>
</feature>
<evidence type="ECO:0000256" key="5">
    <source>
        <dbReference type="ARBA" id="ARBA00022824"/>
    </source>
</evidence>
<reference evidence="10" key="2">
    <citation type="submission" date="2025-09" db="UniProtKB">
        <authorList>
            <consortium name="Ensembl"/>
        </authorList>
    </citation>
    <scope>IDENTIFICATION</scope>
</reference>
<dbReference type="PANTHER" id="PTHR22760:SF4">
    <property type="entry name" value="GPI MANNOSYLTRANSFERASE 3"/>
    <property type="match status" value="1"/>
</dbReference>
<accession>A0A8C4YY76</accession>
<keyword evidence="2 9" id="KW-0328">Glycosyltransferase</keyword>
<evidence type="ECO:0000256" key="4">
    <source>
        <dbReference type="ARBA" id="ARBA00022692"/>
    </source>
</evidence>
<comment type="subcellular location">
    <subcellularLocation>
        <location evidence="1 9">Endoplasmic reticulum membrane</location>
        <topology evidence="1 9">Multi-pass membrane protein</topology>
    </subcellularLocation>
</comment>
<evidence type="ECO:0000256" key="1">
    <source>
        <dbReference type="ARBA" id="ARBA00004477"/>
    </source>
</evidence>
<protein>
    <recommendedName>
        <fullName evidence="9">Mannosyltransferase</fullName>
        <ecNumber evidence="9">2.4.1.-</ecNumber>
    </recommendedName>
</protein>
<keyword evidence="5 9" id="KW-0256">Endoplasmic reticulum</keyword>
<keyword evidence="4 9" id="KW-0812">Transmembrane</keyword>
<comment type="caution">
    <text evidence="9">Lacks conserved residue(s) required for the propagation of feature annotation.</text>
</comment>